<feature type="transmembrane region" description="Helical" evidence="6">
    <location>
        <begin position="318"/>
        <end position="340"/>
    </location>
</feature>
<feature type="transmembrane region" description="Helical" evidence="6">
    <location>
        <begin position="361"/>
        <end position="391"/>
    </location>
</feature>
<evidence type="ECO:0000256" key="5">
    <source>
        <dbReference type="ARBA" id="ARBA00023136"/>
    </source>
</evidence>
<evidence type="ECO:0000256" key="6">
    <source>
        <dbReference type="SAM" id="Phobius"/>
    </source>
</evidence>
<keyword evidence="2" id="KW-1003">Cell membrane</keyword>
<comment type="caution">
    <text evidence="8">The sequence shown here is derived from an EMBL/GenBank/DDBJ whole genome shotgun (WGS) entry which is preliminary data.</text>
</comment>
<evidence type="ECO:0000259" key="7">
    <source>
        <dbReference type="Pfam" id="PF02687"/>
    </source>
</evidence>
<proteinExistence type="predicted"/>
<evidence type="ECO:0000256" key="3">
    <source>
        <dbReference type="ARBA" id="ARBA00022692"/>
    </source>
</evidence>
<organism evidence="8 9">
    <name type="scientific">Actinoalloteichus caeruleus DSM 43889</name>
    <dbReference type="NCBI Taxonomy" id="1120930"/>
    <lineage>
        <taxon>Bacteria</taxon>
        <taxon>Bacillati</taxon>
        <taxon>Actinomycetota</taxon>
        <taxon>Actinomycetes</taxon>
        <taxon>Pseudonocardiales</taxon>
        <taxon>Pseudonocardiaceae</taxon>
        <taxon>Actinoalloteichus</taxon>
        <taxon>Actinoalloteichus cyanogriseus</taxon>
    </lineage>
</organism>
<dbReference type="EMBL" id="AUBJ02000001">
    <property type="protein sequence ID" value="MCP2332417.1"/>
    <property type="molecule type" value="Genomic_DNA"/>
</dbReference>
<reference evidence="8 9" key="1">
    <citation type="submission" date="2013-07" db="EMBL/GenBank/DDBJ databases">
        <authorList>
            <consortium name="DOE Joint Genome Institute"/>
            <person name="Reeve W."/>
            <person name="Huntemann M."/>
            <person name="Han J."/>
            <person name="Chen A."/>
            <person name="Kyrpides N."/>
            <person name="Mavromatis K."/>
            <person name="Markowitz V."/>
            <person name="Palaniappan K."/>
            <person name="Ivanova N."/>
            <person name="Schaumberg A."/>
            <person name="Pati A."/>
            <person name="Liolios K."/>
            <person name="Nordberg H.P."/>
            <person name="Cantor M.N."/>
            <person name="Hua S.X."/>
            <person name="Woyke T."/>
        </authorList>
    </citation>
    <scope>NUCLEOTIDE SEQUENCE [LARGE SCALE GENOMIC DNA]</scope>
    <source>
        <strain evidence="8 9">DSM 43889</strain>
    </source>
</reference>
<keyword evidence="9" id="KW-1185">Reference proteome</keyword>
<dbReference type="RefSeq" id="WP_253860210.1">
    <property type="nucleotide sequence ID" value="NZ_AUBJ02000001.1"/>
</dbReference>
<dbReference type="InterPro" id="IPR003838">
    <property type="entry name" value="ABC3_permease_C"/>
</dbReference>
<evidence type="ECO:0000256" key="2">
    <source>
        <dbReference type="ARBA" id="ARBA00022475"/>
    </source>
</evidence>
<evidence type="ECO:0000256" key="4">
    <source>
        <dbReference type="ARBA" id="ARBA00022989"/>
    </source>
</evidence>
<protein>
    <submittedName>
        <fullName evidence="8">FtsX-like permease family protein</fullName>
    </submittedName>
</protein>
<name>A0ABT1JJD5_ACTCY</name>
<keyword evidence="4 6" id="KW-1133">Transmembrane helix</keyword>
<evidence type="ECO:0000256" key="1">
    <source>
        <dbReference type="ARBA" id="ARBA00004651"/>
    </source>
</evidence>
<sequence length="431" mass="44433">MAGAALLLVVAAGTGMGALTSRVARFADRLPLVARLGARSAARTPSRTTAVAVVLVSTTVLAGVVLVGMGALTRKAEDAYVPQVPHGSMWVTFSAPVGDATLAALAEAAGTDEVIPLRPARTPPDTRRDHPEGAGALLLSTPVEDCVDRGAGDLVHVDDCLAHTGYPQWRTEVVVTPERHLPALLDRPATEAELSAFRRGAVLVLDDRLHDSGTATARVEGSESDGSAPDTLDFEAVHAPVDVAYAQTPMALLSASAAADRGLIWDADPYLVYVPAEDITRDTEDRVRALLTADVGQHYGLGVERGPEAQRVLATSTVVAALALAVLGGTLALVATALSVSETRRELATLAAVGASRRFRGAAVAAHASAVTATSVGLGLLVVVALAPAVVLALEGGWSVLPWWGLLGAALSCWCVATLAAYLGSRWSVRG</sequence>
<keyword evidence="5 6" id="KW-0472">Membrane</keyword>
<keyword evidence="3 6" id="KW-0812">Transmembrane</keyword>
<accession>A0ABT1JJD5</accession>
<gene>
    <name evidence="8" type="ORF">G443_002687</name>
</gene>
<dbReference type="Proteomes" id="UP000791080">
    <property type="component" value="Unassembled WGS sequence"/>
</dbReference>
<feature type="transmembrane region" description="Helical" evidence="6">
    <location>
        <begin position="403"/>
        <end position="423"/>
    </location>
</feature>
<feature type="domain" description="ABC3 transporter permease C-terminal" evidence="7">
    <location>
        <begin position="319"/>
        <end position="424"/>
    </location>
</feature>
<comment type="subcellular location">
    <subcellularLocation>
        <location evidence="1">Cell membrane</location>
        <topology evidence="1">Multi-pass membrane protein</topology>
    </subcellularLocation>
</comment>
<evidence type="ECO:0000313" key="9">
    <source>
        <dbReference type="Proteomes" id="UP000791080"/>
    </source>
</evidence>
<reference evidence="8 9" key="2">
    <citation type="submission" date="2022-06" db="EMBL/GenBank/DDBJ databases">
        <title>Genomic Encyclopedia of Type Strains, Phase I: the one thousand microbial genomes (KMG-I) project.</title>
        <authorList>
            <person name="Kyrpides N."/>
        </authorList>
    </citation>
    <scope>NUCLEOTIDE SEQUENCE [LARGE SCALE GENOMIC DNA]</scope>
    <source>
        <strain evidence="8 9">DSM 43889</strain>
    </source>
</reference>
<dbReference type="Pfam" id="PF02687">
    <property type="entry name" value="FtsX"/>
    <property type="match status" value="1"/>
</dbReference>
<evidence type="ECO:0000313" key="8">
    <source>
        <dbReference type="EMBL" id="MCP2332417.1"/>
    </source>
</evidence>